<dbReference type="PRINTS" id="PR00420">
    <property type="entry name" value="RNGMNOXGNASE"/>
</dbReference>
<sequence length="401" mass="43474">MPAVPSGRHFRVAVVGGGISGLVITTVLRRAGVECRLFERTHAFGAVGAGIQLSPNGVRVLHRLGLADALDTDAVRARSIETRRWDDGRTLARVPHGTHCEERFGAPYLLIHRADLQRHLVAALPPGSVELGRACVGVAERDDGVEVRFEDGESVTADLVIGADGVHSAVRPAVVADRRLFSGYSVHRAVIPADVVPSFRDDPRVVFWLGPDRHVTYYPIEGGRRVHFSAVGVSTDETSRTTSSPAEAARLAADFTGWHPEVLDVLNAAPHVTRWGVFDRDLAERYATDRVVLVGDAAHPMLPYLSQGANQALEDAAELTARLLELADPGKPAEALRRYEEARLPRTARVHAGSRALAETFHLADGKRQAARDRELAAAADLTHLDWLYGHGRPQPAPTTT</sequence>
<keyword evidence="1" id="KW-0560">Oxidoreductase</keyword>
<dbReference type="Proteomes" id="UP000517765">
    <property type="component" value="Unassembled WGS sequence"/>
</dbReference>
<protein>
    <submittedName>
        <fullName evidence="4">FAD-dependent monooxygenase</fullName>
    </submittedName>
    <submittedName>
        <fullName evidence="5">NAD(P)-binding protein</fullName>
    </submittedName>
</protein>
<dbReference type="GO" id="GO:0071949">
    <property type="term" value="F:FAD binding"/>
    <property type="evidence" value="ECO:0007669"/>
    <property type="project" value="InterPro"/>
</dbReference>
<dbReference type="AlphaFoldDB" id="A0A5P0YYN8"/>
<dbReference type="Pfam" id="PF01494">
    <property type="entry name" value="FAD_binding_3"/>
    <property type="match status" value="1"/>
</dbReference>
<reference evidence="5 6" key="1">
    <citation type="submission" date="2019-10" db="EMBL/GenBank/DDBJ databases">
        <title>Streptomyces sp. nov., a novel actinobacterium isolated from alkaline environment.</title>
        <authorList>
            <person name="Golinska P."/>
        </authorList>
    </citation>
    <scope>NUCLEOTIDE SEQUENCE [LARGE SCALE GENOMIC DNA]</scope>
    <source>
        <strain evidence="5 6">OF1</strain>
    </source>
</reference>
<accession>A0A5P0YYN8</accession>
<dbReference type="PANTHER" id="PTHR13789:SF309">
    <property type="entry name" value="PUTATIVE (AFU_ORTHOLOGUE AFUA_6G14510)-RELATED"/>
    <property type="match status" value="1"/>
</dbReference>
<proteinExistence type="predicted"/>
<dbReference type="PANTHER" id="PTHR13789">
    <property type="entry name" value="MONOOXYGENASE"/>
    <property type="match status" value="1"/>
</dbReference>
<evidence type="ECO:0000313" key="4">
    <source>
        <dbReference type="EMBL" id="MBB1259665.1"/>
    </source>
</evidence>
<evidence type="ECO:0000313" key="5">
    <source>
        <dbReference type="EMBL" id="MQS05398.1"/>
    </source>
</evidence>
<dbReference type="RefSeq" id="WP_143651544.1">
    <property type="nucleotide sequence ID" value="NZ_JABJXA010000062.1"/>
</dbReference>
<dbReference type="SUPFAM" id="SSF54373">
    <property type="entry name" value="FAD-linked reductases, C-terminal domain"/>
    <property type="match status" value="1"/>
</dbReference>
<evidence type="ECO:0000256" key="2">
    <source>
        <dbReference type="ARBA" id="ARBA00023033"/>
    </source>
</evidence>
<dbReference type="InterPro" id="IPR050493">
    <property type="entry name" value="FAD-dep_Monooxygenase_BioMet"/>
</dbReference>
<reference evidence="4" key="3">
    <citation type="journal article" name="Syst. Appl. Microbiol.">
        <title>Streptomyces alkaliterrae sp. nov., isolated from an alkaline soil, and emended descriptions of Streptomyces alkaliphilus, Streptomyces calidiresistens and Streptomyces durbertensis.</title>
        <authorList>
            <person name="Swiecimska M."/>
            <person name="Golinska P."/>
            <person name="Nouioui I."/>
            <person name="Wypij M."/>
            <person name="Rai M."/>
            <person name="Sangal V."/>
            <person name="Goodfellow M."/>
        </authorList>
    </citation>
    <scope>NUCLEOTIDE SEQUENCE</scope>
    <source>
        <strain evidence="4">OF8</strain>
    </source>
</reference>
<evidence type="ECO:0000313" key="6">
    <source>
        <dbReference type="Proteomes" id="UP000320857"/>
    </source>
</evidence>
<gene>
    <name evidence="5" type="ORF">FNX44_026905</name>
    <name evidence="4" type="ORF">H3147_12595</name>
</gene>
<dbReference type="Gene3D" id="3.50.50.60">
    <property type="entry name" value="FAD/NAD(P)-binding domain"/>
    <property type="match status" value="1"/>
</dbReference>
<dbReference type="InterPro" id="IPR002938">
    <property type="entry name" value="FAD-bd"/>
</dbReference>
<name>A0A5P0YYN8_9ACTN</name>
<keyword evidence="6" id="KW-1185">Reference proteome</keyword>
<dbReference type="GO" id="GO:0004497">
    <property type="term" value="F:monooxygenase activity"/>
    <property type="evidence" value="ECO:0007669"/>
    <property type="project" value="UniProtKB-KW"/>
</dbReference>
<feature type="domain" description="FAD-binding" evidence="3">
    <location>
        <begin position="11"/>
        <end position="351"/>
    </location>
</feature>
<comment type="caution">
    <text evidence="5">The sequence shown here is derived from an EMBL/GenBank/DDBJ whole genome shotgun (WGS) entry which is preliminary data.</text>
</comment>
<evidence type="ECO:0000256" key="1">
    <source>
        <dbReference type="ARBA" id="ARBA00023002"/>
    </source>
</evidence>
<dbReference type="OrthoDB" id="9782160at2"/>
<dbReference type="EMBL" id="VJYK02000560">
    <property type="protein sequence ID" value="MQS05398.1"/>
    <property type="molecule type" value="Genomic_DNA"/>
</dbReference>
<keyword evidence="2 4" id="KW-0503">Monooxygenase</keyword>
<evidence type="ECO:0000259" key="3">
    <source>
        <dbReference type="Pfam" id="PF01494"/>
    </source>
</evidence>
<reference evidence="7" key="2">
    <citation type="submission" date="2020-05" db="EMBL/GenBank/DDBJ databases">
        <title>Classification of alakaliphilic streptomycetes isolated from an alkaline soil next to Lonar Crater, India and a proposal for the recognition of Streptomyces alkaliterrae sp. nov.</title>
        <authorList>
            <person name="Golinska P."/>
        </authorList>
    </citation>
    <scope>NUCLEOTIDE SEQUENCE [LARGE SCALE GENOMIC DNA]</scope>
    <source>
        <strain evidence="7">OF8</strain>
    </source>
</reference>
<evidence type="ECO:0000313" key="7">
    <source>
        <dbReference type="Proteomes" id="UP000517765"/>
    </source>
</evidence>
<dbReference type="EMBL" id="JABJXA010000062">
    <property type="protein sequence ID" value="MBB1259665.1"/>
    <property type="molecule type" value="Genomic_DNA"/>
</dbReference>
<dbReference type="SUPFAM" id="SSF51905">
    <property type="entry name" value="FAD/NAD(P)-binding domain"/>
    <property type="match status" value="1"/>
</dbReference>
<dbReference type="InterPro" id="IPR036188">
    <property type="entry name" value="FAD/NAD-bd_sf"/>
</dbReference>
<dbReference type="Proteomes" id="UP000320857">
    <property type="component" value="Unassembled WGS sequence"/>
</dbReference>
<organism evidence="5 6">
    <name type="scientific">Streptomyces alkaliterrae</name>
    <dbReference type="NCBI Taxonomy" id="2213162"/>
    <lineage>
        <taxon>Bacteria</taxon>
        <taxon>Bacillati</taxon>
        <taxon>Actinomycetota</taxon>
        <taxon>Actinomycetes</taxon>
        <taxon>Kitasatosporales</taxon>
        <taxon>Streptomycetaceae</taxon>
        <taxon>Streptomyces</taxon>
    </lineage>
</organism>